<keyword evidence="2" id="KW-1185">Reference proteome</keyword>
<organism evidence="1 2">
    <name type="scientific">Thelonectria olida</name>
    <dbReference type="NCBI Taxonomy" id="1576542"/>
    <lineage>
        <taxon>Eukaryota</taxon>
        <taxon>Fungi</taxon>
        <taxon>Dikarya</taxon>
        <taxon>Ascomycota</taxon>
        <taxon>Pezizomycotina</taxon>
        <taxon>Sordariomycetes</taxon>
        <taxon>Hypocreomycetidae</taxon>
        <taxon>Hypocreales</taxon>
        <taxon>Nectriaceae</taxon>
        <taxon>Thelonectria</taxon>
    </lineage>
</organism>
<dbReference type="EMBL" id="JAGPYM010000010">
    <property type="protein sequence ID" value="KAH6889946.1"/>
    <property type="molecule type" value="Genomic_DNA"/>
</dbReference>
<comment type="caution">
    <text evidence="1">The sequence shown here is derived from an EMBL/GenBank/DDBJ whole genome shotgun (WGS) entry which is preliminary data.</text>
</comment>
<accession>A0A9P8W540</accession>
<dbReference type="Proteomes" id="UP000777438">
    <property type="component" value="Unassembled WGS sequence"/>
</dbReference>
<dbReference type="AlphaFoldDB" id="A0A9P8W540"/>
<sequence length="279" mass="32472">MSEQYRPDHSSYDSRMVDLVKLWDEERATSQDDSWVQLQAEIEKLNEFSIGMQVIHCLKCPQELFSDLTTDLWAKCEHILELLAWQEVLQLRTAYLSGLTKVGDLHNHIKMSFLVVVKTLPGLLERRRSLHLEPVPTKGRFQNTPKWYQQKLNEYLNSRILQFQADFWRWEEGWRLSFKTACGQSLQLDTEASGKHRAAAVLPREEEKHSQLRLDPKAPRKRAAAVLLHEEGKNARRRLDTGALAHSPTLSPGQPVIGHETDMFNSERDLFLQEQYEEL</sequence>
<reference evidence="1 2" key="1">
    <citation type="journal article" date="2021" name="Nat. Commun.">
        <title>Genetic determinants of endophytism in the Arabidopsis root mycobiome.</title>
        <authorList>
            <person name="Mesny F."/>
            <person name="Miyauchi S."/>
            <person name="Thiergart T."/>
            <person name="Pickel B."/>
            <person name="Atanasova L."/>
            <person name="Karlsson M."/>
            <person name="Huettel B."/>
            <person name="Barry K.W."/>
            <person name="Haridas S."/>
            <person name="Chen C."/>
            <person name="Bauer D."/>
            <person name="Andreopoulos W."/>
            <person name="Pangilinan J."/>
            <person name="LaButti K."/>
            <person name="Riley R."/>
            <person name="Lipzen A."/>
            <person name="Clum A."/>
            <person name="Drula E."/>
            <person name="Henrissat B."/>
            <person name="Kohler A."/>
            <person name="Grigoriev I.V."/>
            <person name="Martin F.M."/>
            <person name="Hacquard S."/>
        </authorList>
    </citation>
    <scope>NUCLEOTIDE SEQUENCE [LARGE SCALE GENOMIC DNA]</scope>
    <source>
        <strain evidence="1 2">MPI-CAGE-CH-0241</strain>
    </source>
</reference>
<proteinExistence type="predicted"/>
<protein>
    <submittedName>
        <fullName evidence="1">Uncharacterized protein</fullName>
    </submittedName>
</protein>
<gene>
    <name evidence="1" type="ORF">B0T10DRAFT_459673</name>
</gene>
<name>A0A9P8W540_9HYPO</name>
<evidence type="ECO:0000313" key="2">
    <source>
        <dbReference type="Proteomes" id="UP000777438"/>
    </source>
</evidence>
<evidence type="ECO:0000313" key="1">
    <source>
        <dbReference type="EMBL" id="KAH6889946.1"/>
    </source>
</evidence>